<name>A0A166UAY9_9HYPO</name>
<evidence type="ECO:0000313" key="2">
    <source>
        <dbReference type="Proteomes" id="UP000078544"/>
    </source>
</evidence>
<dbReference type="OrthoDB" id="2555959at2759"/>
<proteinExistence type="predicted"/>
<gene>
    <name evidence="1" type="ORF">AAL_01619</name>
</gene>
<comment type="caution">
    <text evidence="1">The sequence shown here is derived from an EMBL/GenBank/DDBJ whole genome shotgun (WGS) entry which is preliminary data.</text>
</comment>
<evidence type="ECO:0000313" key="1">
    <source>
        <dbReference type="EMBL" id="OAA32287.1"/>
    </source>
</evidence>
<dbReference type="STRING" id="1081109.A0A166UAY9"/>
<dbReference type="Proteomes" id="UP000078544">
    <property type="component" value="Unassembled WGS sequence"/>
</dbReference>
<keyword evidence="2" id="KW-1185">Reference proteome</keyword>
<dbReference type="AlphaFoldDB" id="A0A166UAY9"/>
<protein>
    <submittedName>
        <fullName evidence="1">Uncharacterized protein</fullName>
    </submittedName>
</protein>
<accession>A0A166UAY9</accession>
<organism evidence="1 2">
    <name type="scientific">Moelleriella libera RCEF 2490</name>
    <dbReference type="NCBI Taxonomy" id="1081109"/>
    <lineage>
        <taxon>Eukaryota</taxon>
        <taxon>Fungi</taxon>
        <taxon>Dikarya</taxon>
        <taxon>Ascomycota</taxon>
        <taxon>Pezizomycotina</taxon>
        <taxon>Sordariomycetes</taxon>
        <taxon>Hypocreomycetidae</taxon>
        <taxon>Hypocreales</taxon>
        <taxon>Clavicipitaceae</taxon>
        <taxon>Moelleriella</taxon>
    </lineage>
</organism>
<dbReference type="EMBL" id="AZGY01000002">
    <property type="protein sequence ID" value="OAA32287.1"/>
    <property type="molecule type" value="Genomic_DNA"/>
</dbReference>
<sequence length="153" mass="16469">MGAQSESGFRQGNTSLARSQLTLSSGMQSRRCCCFFVAGAAAQRITGLPRTTGSGVFSRSTHACTGDAPLSPSASLPVRPCPKFYAFVRAAYKNLAPKTRLGLGVGVMAWAVVGLYLSDRAEERFGYTPSEKDKEELWKWAPKVTAVDKSPDK</sequence>
<reference evidence="1 2" key="1">
    <citation type="journal article" date="2016" name="Genome Biol. Evol.">
        <title>Divergent and convergent evolution of fungal pathogenicity.</title>
        <authorList>
            <person name="Shang Y."/>
            <person name="Xiao G."/>
            <person name="Zheng P."/>
            <person name="Cen K."/>
            <person name="Zhan S."/>
            <person name="Wang C."/>
        </authorList>
    </citation>
    <scope>NUCLEOTIDE SEQUENCE [LARGE SCALE GENOMIC DNA]</scope>
    <source>
        <strain evidence="1 2">RCEF 2490</strain>
    </source>
</reference>